<feature type="domain" description="Endonuclease/exonuclease/phosphatase" evidence="3">
    <location>
        <begin position="37"/>
        <end position="387"/>
    </location>
</feature>
<feature type="signal peptide" evidence="2">
    <location>
        <begin position="1"/>
        <end position="26"/>
    </location>
</feature>
<comment type="caution">
    <text evidence="4">The sequence shown here is derived from an EMBL/GenBank/DDBJ whole genome shotgun (WGS) entry which is preliminary data.</text>
</comment>
<proteinExistence type="predicted"/>
<feature type="region of interest" description="Disordered" evidence="1">
    <location>
        <begin position="302"/>
        <end position="345"/>
    </location>
</feature>
<evidence type="ECO:0000313" key="5">
    <source>
        <dbReference type="Proteomes" id="UP000318995"/>
    </source>
</evidence>
<feature type="chain" id="PRO_5022862941" evidence="2">
    <location>
        <begin position="27"/>
        <end position="424"/>
    </location>
</feature>
<keyword evidence="4" id="KW-0269">Exonuclease</keyword>
<sequence length="424" mass="45900" precursor="true">MLAQSNAWHPVPFLLGALGCFLVANAAAEEGTLRVATYNVALYRAAAGQLAADLASGTDAQARQIAEVIQRVRPDILLLCEIDQDSQKHPATLFAERYLAVGQAGQLPIDYRHIFQAPVNTGYPSGRDLNRNQQTTDPEDAWGYGRYPGQYGMAVLSRWPIDTQATRTFQRLPWSTLPNARRPVLPSGESYYDDATWAALRLPSKSLWDVVVRVPNDRALHLICSHPTPPVFDGPEDRNGCRNADEVRLVREYTAGQLPDYFVDDRGQSGSLSPGAEFVVLGDLNADPLDGSGQTEAIRRLLSSPSLAKDPRPRSVGAIDASQNNASLNADHQADPTHDTGDFGRDGHGNLRIDYALPSAGLRVVGSGVFWPVAGEPGAEAAAASDHRLVWVDLSLEETSADHSPTPYPTRSEPAPKAQEQGSP</sequence>
<dbReference type="AlphaFoldDB" id="A0A5C5VXU9"/>
<keyword evidence="4" id="KW-0540">Nuclease</keyword>
<dbReference type="Proteomes" id="UP000318995">
    <property type="component" value="Unassembled WGS sequence"/>
</dbReference>
<dbReference type="OrthoDB" id="292013at2"/>
<keyword evidence="2" id="KW-0732">Signal</keyword>
<protein>
    <submittedName>
        <fullName evidence="4">Endonuclease/Exonuclease/phosphatase family protein</fullName>
    </submittedName>
</protein>
<dbReference type="EMBL" id="SJPH01000007">
    <property type="protein sequence ID" value="TWT42549.1"/>
    <property type="molecule type" value="Genomic_DNA"/>
</dbReference>
<keyword evidence="4" id="KW-0255">Endonuclease</keyword>
<reference evidence="4 5" key="1">
    <citation type="submission" date="2019-02" db="EMBL/GenBank/DDBJ databases">
        <title>Deep-cultivation of Planctomycetes and their phenomic and genomic characterization uncovers novel biology.</title>
        <authorList>
            <person name="Wiegand S."/>
            <person name="Jogler M."/>
            <person name="Boedeker C."/>
            <person name="Pinto D."/>
            <person name="Vollmers J."/>
            <person name="Rivas-Marin E."/>
            <person name="Kohn T."/>
            <person name="Peeters S.H."/>
            <person name="Heuer A."/>
            <person name="Rast P."/>
            <person name="Oberbeckmann S."/>
            <person name="Bunk B."/>
            <person name="Jeske O."/>
            <person name="Meyerdierks A."/>
            <person name="Storesund J.E."/>
            <person name="Kallscheuer N."/>
            <person name="Luecker S."/>
            <person name="Lage O.M."/>
            <person name="Pohl T."/>
            <person name="Merkel B.J."/>
            <person name="Hornburger P."/>
            <person name="Mueller R.-W."/>
            <person name="Bruemmer F."/>
            <person name="Labrenz M."/>
            <person name="Spormann A.M."/>
            <person name="Op Den Camp H."/>
            <person name="Overmann J."/>
            <person name="Amann R."/>
            <person name="Jetten M.S.M."/>
            <person name="Mascher T."/>
            <person name="Medema M.H."/>
            <person name="Devos D.P."/>
            <person name="Kaster A.-K."/>
            <person name="Ovreas L."/>
            <person name="Rohde M."/>
            <person name="Galperin M.Y."/>
            <person name="Jogler C."/>
        </authorList>
    </citation>
    <scope>NUCLEOTIDE SEQUENCE [LARGE SCALE GENOMIC DNA]</scope>
    <source>
        <strain evidence="4 5">Pla111</strain>
    </source>
</reference>
<keyword evidence="5" id="KW-1185">Reference proteome</keyword>
<evidence type="ECO:0000256" key="2">
    <source>
        <dbReference type="SAM" id="SignalP"/>
    </source>
</evidence>
<feature type="compositionally biased region" description="Polar residues" evidence="1">
    <location>
        <begin position="321"/>
        <end position="330"/>
    </location>
</feature>
<dbReference type="SUPFAM" id="SSF56219">
    <property type="entry name" value="DNase I-like"/>
    <property type="match status" value="1"/>
</dbReference>
<evidence type="ECO:0000313" key="4">
    <source>
        <dbReference type="EMBL" id="TWT42549.1"/>
    </source>
</evidence>
<dbReference type="Gene3D" id="3.60.10.10">
    <property type="entry name" value="Endonuclease/exonuclease/phosphatase"/>
    <property type="match status" value="1"/>
</dbReference>
<dbReference type="Pfam" id="PF03372">
    <property type="entry name" value="Exo_endo_phos"/>
    <property type="match status" value="1"/>
</dbReference>
<dbReference type="InterPro" id="IPR005135">
    <property type="entry name" value="Endo/exonuclease/phosphatase"/>
</dbReference>
<organism evidence="4 5">
    <name type="scientific">Botrimarina hoheduenensis</name>
    <dbReference type="NCBI Taxonomy" id="2528000"/>
    <lineage>
        <taxon>Bacteria</taxon>
        <taxon>Pseudomonadati</taxon>
        <taxon>Planctomycetota</taxon>
        <taxon>Planctomycetia</taxon>
        <taxon>Pirellulales</taxon>
        <taxon>Lacipirellulaceae</taxon>
        <taxon>Botrimarina</taxon>
    </lineage>
</organism>
<name>A0A5C5VXU9_9BACT</name>
<keyword evidence="4" id="KW-0378">Hydrolase</keyword>
<gene>
    <name evidence="4" type="ORF">Pla111_28540</name>
</gene>
<dbReference type="GO" id="GO:0004527">
    <property type="term" value="F:exonuclease activity"/>
    <property type="evidence" value="ECO:0007669"/>
    <property type="project" value="UniProtKB-KW"/>
</dbReference>
<accession>A0A5C5VXU9</accession>
<evidence type="ECO:0000256" key="1">
    <source>
        <dbReference type="SAM" id="MobiDB-lite"/>
    </source>
</evidence>
<dbReference type="InterPro" id="IPR036691">
    <property type="entry name" value="Endo/exonu/phosph_ase_sf"/>
</dbReference>
<feature type="region of interest" description="Disordered" evidence="1">
    <location>
        <begin position="396"/>
        <end position="424"/>
    </location>
</feature>
<dbReference type="GO" id="GO:0004519">
    <property type="term" value="F:endonuclease activity"/>
    <property type="evidence" value="ECO:0007669"/>
    <property type="project" value="UniProtKB-KW"/>
</dbReference>
<evidence type="ECO:0000259" key="3">
    <source>
        <dbReference type="Pfam" id="PF03372"/>
    </source>
</evidence>
<feature type="compositionally biased region" description="Basic and acidic residues" evidence="1">
    <location>
        <begin position="332"/>
        <end position="345"/>
    </location>
</feature>